<dbReference type="PRINTS" id="PR00039">
    <property type="entry name" value="HTHLYSR"/>
</dbReference>
<dbReference type="Pfam" id="PF00126">
    <property type="entry name" value="HTH_1"/>
    <property type="match status" value="2"/>
</dbReference>
<dbReference type="SUPFAM" id="SSF46785">
    <property type="entry name" value="Winged helix' DNA-binding domain"/>
    <property type="match status" value="2"/>
</dbReference>
<keyword evidence="4" id="KW-0804">Transcription</keyword>
<sequence length="412" mass="44987">MVEVHELNLRHLLAVAAVAEAGSISAASPVVSLSQPALTQALGRLEKQLQIALFSRHPGGMAATEAARLLVPRVRRASSYIARGVQQARRSVRLTALPGVERRVTLSQLRALTEVADGGSYSLAAARSGISQPAVYRAMSELAELVEVPLVQRRGKAVQLTGAATRMLRFARLARSELQAGLDELAALGSQGAGRITLGTLPLARAVLLPRVLARFSRANPGATISVIEGQYLELLGHLREGSLDMIVGAMRNPVPVRDVVQEALFDDQPVIVARSGHPLAGKPLDFSRLLDYPWVISAPGAPLRARWKQMFLERGMEPPRLRIECGSVMVMRGLMLEDDWLTLMSPDQLLIERRAGLLCELGSAGPSVRRRIALTTRGDWHPTRLQAQFVATFKEVCAEREDPIVWPFRYP</sequence>
<dbReference type="RefSeq" id="WP_115494398.1">
    <property type="nucleotide sequence ID" value="NZ_QRBE01000002.1"/>
</dbReference>
<dbReference type="PROSITE" id="PS50931">
    <property type="entry name" value="HTH_LYSR"/>
    <property type="match status" value="2"/>
</dbReference>
<gene>
    <name evidence="6" type="ORF">DWU98_04990</name>
</gene>
<dbReference type="InterPro" id="IPR036390">
    <property type="entry name" value="WH_DNA-bd_sf"/>
</dbReference>
<dbReference type="OrthoDB" id="9814165at2"/>
<protein>
    <submittedName>
        <fullName evidence="6">LysR family transcriptional regulator</fullName>
    </submittedName>
</protein>
<dbReference type="PANTHER" id="PTHR30126:SF98">
    <property type="entry name" value="HTH-TYPE TRANSCRIPTIONAL ACTIVATOR BAUR"/>
    <property type="match status" value="1"/>
</dbReference>
<accession>A0A370X658</accession>
<dbReference type="InterPro" id="IPR036388">
    <property type="entry name" value="WH-like_DNA-bd_sf"/>
</dbReference>
<dbReference type="Proteomes" id="UP000254258">
    <property type="component" value="Unassembled WGS sequence"/>
</dbReference>
<feature type="domain" description="HTH lysR-type" evidence="5">
    <location>
        <begin position="7"/>
        <end position="64"/>
    </location>
</feature>
<evidence type="ECO:0000313" key="6">
    <source>
        <dbReference type="EMBL" id="RDS83685.1"/>
    </source>
</evidence>
<comment type="similarity">
    <text evidence="1">Belongs to the LysR transcriptional regulatory family.</text>
</comment>
<evidence type="ECO:0000256" key="4">
    <source>
        <dbReference type="ARBA" id="ARBA00023163"/>
    </source>
</evidence>
<dbReference type="GO" id="GO:0000976">
    <property type="term" value="F:transcription cis-regulatory region binding"/>
    <property type="evidence" value="ECO:0007669"/>
    <property type="project" value="TreeGrafter"/>
</dbReference>
<dbReference type="EMBL" id="QRBE01000002">
    <property type="protein sequence ID" value="RDS83685.1"/>
    <property type="molecule type" value="Genomic_DNA"/>
</dbReference>
<dbReference type="Gene3D" id="3.40.190.10">
    <property type="entry name" value="Periplasmic binding protein-like II"/>
    <property type="match status" value="2"/>
</dbReference>
<organism evidence="6 7">
    <name type="scientific">Dyella monticola</name>
    <dbReference type="NCBI Taxonomy" id="1927958"/>
    <lineage>
        <taxon>Bacteria</taxon>
        <taxon>Pseudomonadati</taxon>
        <taxon>Pseudomonadota</taxon>
        <taxon>Gammaproteobacteria</taxon>
        <taxon>Lysobacterales</taxon>
        <taxon>Rhodanobacteraceae</taxon>
        <taxon>Dyella</taxon>
    </lineage>
</organism>
<name>A0A370X658_9GAMM</name>
<dbReference type="InterPro" id="IPR005119">
    <property type="entry name" value="LysR_subst-bd"/>
</dbReference>
<dbReference type="SUPFAM" id="SSF53850">
    <property type="entry name" value="Periplasmic binding protein-like II"/>
    <property type="match status" value="1"/>
</dbReference>
<evidence type="ECO:0000259" key="5">
    <source>
        <dbReference type="PROSITE" id="PS50931"/>
    </source>
</evidence>
<evidence type="ECO:0000256" key="3">
    <source>
        <dbReference type="ARBA" id="ARBA00023125"/>
    </source>
</evidence>
<dbReference type="PANTHER" id="PTHR30126">
    <property type="entry name" value="HTH-TYPE TRANSCRIPTIONAL REGULATOR"/>
    <property type="match status" value="1"/>
</dbReference>
<keyword evidence="3" id="KW-0238">DNA-binding</keyword>
<reference evidence="6 7" key="1">
    <citation type="submission" date="2018-07" db="EMBL/GenBank/DDBJ databases">
        <title>Dyella monticola sp. nov. and Dyella psychrodurans sp. nov. isolated from monsoon evergreen broad-leaved forest soil of Dinghu Mountain, China.</title>
        <authorList>
            <person name="Gao Z."/>
            <person name="Qiu L."/>
        </authorList>
    </citation>
    <scope>NUCLEOTIDE SEQUENCE [LARGE SCALE GENOMIC DNA]</scope>
    <source>
        <strain evidence="6 7">4G-K06</strain>
    </source>
</reference>
<dbReference type="AlphaFoldDB" id="A0A370X658"/>
<keyword evidence="7" id="KW-1185">Reference proteome</keyword>
<evidence type="ECO:0000256" key="2">
    <source>
        <dbReference type="ARBA" id="ARBA00023015"/>
    </source>
</evidence>
<keyword evidence="2" id="KW-0805">Transcription regulation</keyword>
<dbReference type="InterPro" id="IPR000847">
    <property type="entry name" value="LysR_HTH_N"/>
</dbReference>
<evidence type="ECO:0000256" key="1">
    <source>
        <dbReference type="ARBA" id="ARBA00009437"/>
    </source>
</evidence>
<comment type="caution">
    <text evidence="6">The sequence shown here is derived from an EMBL/GenBank/DDBJ whole genome shotgun (WGS) entry which is preliminary data.</text>
</comment>
<dbReference type="Pfam" id="PF03466">
    <property type="entry name" value="LysR_substrate"/>
    <property type="match status" value="1"/>
</dbReference>
<dbReference type="GO" id="GO:0003700">
    <property type="term" value="F:DNA-binding transcription factor activity"/>
    <property type="evidence" value="ECO:0007669"/>
    <property type="project" value="InterPro"/>
</dbReference>
<dbReference type="Gene3D" id="1.10.10.10">
    <property type="entry name" value="Winged helix-like DNA-binding domain superfamily/Winged helix DNA-binding domain"/>
    <property type="match status" value="2"/>
</dbReference>
<feature type="domain" description="HTH lysR-type" evidence="5">
    <location>
        <begin position="104"/>
        <end position="161"/>
    </location>
</feature>
<proteinExistence type="inferred from homology"/>
<evidence type="ECO:0000313" key="7">
    <source>
        <dbReference type="Proteomes" id="UP000254258"/>
    </source>
</evidence>